<evidence type="ECO:0000259" key="5">
    <source>
        <dbReference type="Pfam" id="PF00501"/>
    </source>
</evidence>
<protein>
    <submittedName>
        <fullName evidence="7">Long-chain fatty acid--CoA ligase</fullName>
    </submittedName>
</protein>
<dbReference type="InterPro" id="IPR042099">
    <property type="entry name" value="ANL_N_sf"/>
</dbReference>
<dbReference type="Gene3D" id="3.30.300.30">
    <property type="match status" value="1"/>
</dbReference>
<reference evidence="8" key="1">
    <citation type="journal article" date="2019" name="Int. J. Syst. Evol. Microbiol.">
        <title>The Global Catalogue of Microorganisms (GCM) 10K type strain sequencing project: providing services to taxonomists for standard genome sequencing and annotation.</title>
        <authorList>
            <consortium name="The Broad Institute Genomics Platform"/>
            <consortium name="The Broad Institute Genome Sequencing Center for Infectious Disease"/>
            <person name="Wu L."/>
            <person name="Ma J."/>
        </authorList>
    </citation>
    <scope>NUCLEOTIDE SEQUENCE [LARGE SCALE GENOMIC DNA]</scope>
    <source>
        <strain evidence="8">CCUG 63563</strain>
    </source>
</reference>
<feature type="domain" description="AMP-dependent synthetase/ligase" evidence="5">
    <location>
        <begin position="16"/>
        <end position="395"/>
    </location>
</feature>
<dbReference type="InterPro" id="IPR000873">
    <property type="entry name" value="AMP-dep_synth/lig_dom"/>
</dbReference>
<evidence type="ECO:0000256" key="3">
    <source>
        <dbReference type="ARBA" id="ARBA00022832"/>
    </source>
</evidence>
<keyword evidence="2 7" id="KW-0436">Ligase</keyword>
<dbReference type="Pfam" id="PF00501">
    <property type="entry name" value="AMP-binding"/>
    <property type="match status" value="1"/>
</dbReference>
<dbReference type="Pfam" id="PF13193">
    <property type="entry name" value="AMP-binding_C"/>
    <property type="match status" value="1"/>
</dbReference>
<dbReference type="Proteomes" id="UP001596976">
    <property type="component" value="Unassembled WGS sequence"/>
</dbReference>
<dbReference type="NCBIfam" id="NF004837">
    <property type="entry name" value="PRK06187.1"/>
    <property type="match status" value="1"/>
</dbReference>
<sequence length="540" mass="60722">MMQIPMLLSSFITRAETHFPHKTIVSRTSPDVIHRLTYADFADRTRRLANVLESLGVERGMKVGSFAWNHHRHLELYFAVPGIGAVLHMINIRLSPEHIIHIVNHAEDEVLFVDDNLFSIIEPLIPELKTVRHIVIMSDDSVIPNVDFESMLDYETVLKNASNEYEFPTDIDENSAAGMCYTSATTGMPKGVVYSHRGLYLHSFASGLVDSFGISERDVVMPVVPMFHVNAWGLPFTSVLFGASQVLPGPNFTPELLIDLIESEGVTFTAGVPTVWLSVLKEQEEKPRDLSSLDRVFVGGSASPRGLIKAYQDLGVNYLSIYGMTETSPVVSVSHYTSEVEDYSEDEKLELRATQGIPVPGVQTKIVNEHGHVPWDGETMGELMLRGPWITDEYYKDTRSEDAFEDGWLRTGDIAVYTKEGYIKIMDRVGDLIKSGGEWISSVDLENALMSLEGVYEAAVVAVPHPKWQERPIASVVLKDGYEANEETKQRLYDGLRERFASWWMPDEILFMDELPKTSVGKFLKAELRKIVFDQVGMQE</sequence>
<dbReference type="GO" id="GO:0016874">
    <property type="term" value="F:ligase activity"/>
    <property type="evidence" value="ECO:0007669"/>
    <property type="project" value="UniProtKB-KW"/>
</dbReference>
<dbReference type="RefSeq" id="WP_381008591.1">
    <property type="nucleotide sequence ID" value="NZ_JBHTJF010000001.1"/>
</dbReference>
<evidence type="ECO:0000256" key="4">
    <source>
        <dbReference type="ARBA" id="ARBA00023098"/>
    </source>
</evidence>
<comment type="caution">
    <text evidence="7">The sequence shown here is derived from an EMBL/GenBank/DDBJ whole genome shotgun (WGS) entry which is preliminary data.</text>
</comment>
<evidence type="ECO:0000256" key="2">
    <source>
        <dbReference type="ARBA" id="ARBA00022598"/>
    </source>
</evidence>
<feature type="domain" description="AMP-binding enzyme C-terminal" evidence="6">
    <location>
        <begin position="445"/>
        <end position="522"/>
    </location>
</feature>
<dbReference type="PANTHER" id="PTHR43859:SF4">
    <property type="entry name" value="BUTANOATE--COA LIGASE AAE1-RELATED"/>
    <property type="match status" value="1"/>
</dbReference>
<keyword evidence="8" id="KW-1185">Reference proteome</keyword>
<dbReference type="InterPro" id="IPR025110">
    <property type="entry name" value="AMP-bd_C"/>
</dbReference>
<proteinExistence type="inferred from homology"/>
<keyword evidence="3" id="KW-0276">Fatty acid metabolism</keyword>
<keyword evidence="4" id="KW-0443">Lipid metabolism</keyword>
<dbReference type="Gene3D" id="3.40.50.12780">
    <property type="entry name" value="N-terminal domain of ligase-like"/>
    <property type="match status" value="1"/>
</dbReference>
<dbReference type="EMBL" id="JBHTJF010000001">
    <property type="protein sequence ID" value="MFD0942239.1"/>
    <property type="molecule type" value="Genomic_DNA"/>
</dbReference>
<evidence type="ECO:0000313" key="8">
    <source>
        <dbReference type="Proteomes" id="UP001596976"/>
    </source>
</evidence>
<comment type="similarity">
    <text evidence="1">Belongs to the ATP-dependent AMP-binding enzyme family.</text>
</comment>
<evidence type="ECO:0000259" key="6">
    <source>
        <dbReference type="Pfam" id="PF13193"/>
    </source>
</evidence>
<organism evidence="7 8">
    <name type="scientific">Savagea faecisuis</name>
    <dbReference type="NCBI Taxonomy" id="1274803"/>
    <lineage>
        <taxon>Bacteria</taxon>
        <taxon>Bacillati</taxon>
        <taxon>Bacillota</taxon>
        <taxon>Bacilli</taxon>
        <taxon>Bacillales</taxon>
        <taxon>Caryophanaceae</taxon>
        <taxon>Savagea</taxon>
    </lineage>
</organism>
<gene>
    <name evidence="7" type="ORF">ACFQ0V_00335</name>
</gene>
<dbReference type="SUPFAM" id="SSF56801">
    <property type="entry name" value="Acetyl-CoA synthetase-like"/>
    <property type="match status" value="1"/>
</dbReference>
<dbReference type="CDD" id="cd12119">
    <property type="entry name" value="ttLC_FACS_AlkK_like"/>
    <property type="match status" value="1"/>
</dbReference>
<dbReference type="PANTHER" id="PTHR43859">
    <property type="entry name" value="ACYL-ACTIVATING ENZYME"/>
    <property type="match status" value="1"/>
</dbReference>
<name>A0ABW3GTQ3_9BACL</name>
<accession>A0ABW3GTQ3</accession>
<evidence type="ECO:0000313" key="7">
    <source>
        <dbReference type="EMBL" id="MFD0942239.1"/>
    </source>
</evidence>
<evidence type="ECO:0000256" key="1">
    <source>
        <dbReference type="ARBA" id="ARBA00006432"/>
    </source>
</evidence>
<dbReference type="InterPro" id="IPR045851">
    <property type="entry name" value="AMP-bd_C_sf"/>
</dbReference>